<proteinExistence type="predicted"/>
<comment type="caution">
    <text evidence="1">The sequence shown here is derived from an EMBL/GenBank/DDBJ whole genome shotgun (WGS) entry which is preliminary data.</text>
</comment>
<reference evidence="1 2" key="1">
    <citation type="submission" date="2022-12" db="EMBL/GenBank/DDBJ databases">
        <authorList>
            <person name="Muema E."/>
        </authorList>
    </citation>
    <scope>NUCLEOTIDE SEQUENCE [LARGE SCALE GENOMIC DNA]</scope>
    <source>
        <strain evidence="2">1326</strain>
    </source>
</reference>
<evidence type="ECO:0008006" key="3">
    <source>
        <dbReference type="Google" id="ProtNLM"/>
    </source>
</evidence>
<dbReference type="EMBL" id="JAPYKS010000021">
    <property type="protein sequence ID" value="MEI9411942.1"/>
    <property type="molecule type" value="Genomic_DNA"/>
</dbReference>
<keyword evidence="2" id="KW-1185">Reference proteome</keyword>
<gene>
    <name evidence="1" type="ORF">O7A60_24700</name>
</gene>
<name>A0ABU8L1T9_9HYPH</name>
<organism evidence="1 2">
    <name type="scientific">Mesorhizobium salmacidum</name>
    <dbReference type="NCBI Taxonomy" id="3015171"/>
    <lineage>
        <taxon>Bacteria</taxon>
        <taxon>Pseudomonadati</taxon>
        <taxon>Pseudomonadota</taxon>
        <taxon>Alphaproteobacteria</taxon>
        <taxon>Hyphomicrobiales</taxon>
        <taxon>Phyllobacteriaceae</taxon>
        <taxon>Mesorhizobium</taxon>
    </lineage>
</organism>
<evidence type="ECO:0000313" key="1">
    <source>
        <dbReference type="EMBL" id="MEI9411942.1"/>
    </source>
</evidence>
<dbReference type="RefSeq" id="WP_337108400.1">
    <property type="nucleotide sequence ID" value="NZ_JAPYKS010000021.1"/>
</dbReference>
<evidence type="ECO:0000313" key="2">
    <source>
        <dbReference type="Proteomes" id="UP001387293"/>
    </source>
</evidence>
<accession>A0ABU8L1T9</accession>
<sequence length="145" mass="16379">MTKYQVEEIYSNTVVSSGTVVESDPMKAAEAAAGQQRVSPRALQDHWFRVVDEEKATVYEYSLVGPDERPDLLEWSEHSDFGPPIHGKVHGPELTNEGDHFYNCPACGQPVDQRDLGQVFWHEVPGHEPLEPKPEAKVIQFPKRK</sequence>
<dbReference type="Proteomes" id="UP001387293">
    <property type="component" value="Unassembled WGS sequence"/>
</dbReference>
<protein>
    <recommendedName>
        <fullName evidence="3">C2H2-type domain-containing protein</fullName>
    </recommendedName>
</protein>